<keyword evidence="2" id="KW-0472">Membrane</keyword>
<gene>
    <name evidence="3" type="ORF">J4Q44_G00394750</name>
</gene>
<proteinExistence type="predicted"/>
<feature type="transmembrane region" description="Helical" evidence="2">
    <location>
        <begin position="52"/>
        <end position="72"/>
    </location>
</feature>
<keyword evidence="2" id="KW-0812">Transmembrane</keyword>
<feature type="region of interest" description="Disordered" evidence="1">
    <location>
        <begin position="115"/>
        <end position="146"/>
    </location>
</feature>
<feature type="compositionally biased region" description="Acidic residues" evidence="1">
    <location>
        <begin position="128"/>
        <end position="145"/>
    </location>
</feature>
<reference evidence="3 4" key="1">
    <citation type="submission" date="2021-04" db="EMBL/GenBank/DDBJ databases">
        <authorList>
            <person name="De Guttry C."/>
            <person name="Zahm M."/>
            <person name="Klopp C."/>
            <person name="Cabau C."/>
            <person name="Louis A."/>
            <person name="Berthelot C."/>
            <person name="Parey E."/>
            <person name="Roest Crollius H."/>
            <person name="Montfort J."/>
            <person name="Robinson-Rechavi M."/>
            <person name="Bucao C."/>
            <person name="Bouchez O."/>
            <person name="Gislard M."/>
            <person name="Lluch J."/>
            <person name="Milhes M."/>
            <person name="Lampietro C."/>
            <person name="Lopez Roques C."/>
            <person name="Donnadieu C."/>
            <person name="Braasch I."/>
            <person name="Desvignes T."/>
            <person name="Postlethwait J."/>
            <person name="Bobe J."/>
            <person name="Wedekind C."/>
            <person name="Guiguen Y."/>
        </authorList>
    </citation>
    <scope>NUCLEOTIDE SEQUENCE [LARGE SCALE GENOMIC DNA]</scope>
    <source>
        <strain evidence="3">Cs_M1</strain>
        <tissue evidence="3">Blood</tissue>
    </source>
</reference>
<dbReference type="AlphaFoldDB" id="A0AAN8KJV9"/>
<evidence type="ECO:0000256" key="2">
    <source>
        <dbReference type="SAM" id="Phobius"/>
    </source>
</evidence>
<dbReference type="Proteomes" id="UP001356427">
    <property type="component" value="Unassembled WGS sequence"/>
</dbReference>
<comment type="caution">
    <text evidence="3">The sequence shown here is derived from an EMBL/GenBank/DDBJ whole genome shotgun (WGS) entry which is preliminary data.</text>
</comment>
<keyword evidence="2" id="KW-1133">Transmembrane helix</keyword>
<dbReference type="EMBL" id="JAGTTL010004058">
    <property type="protein sequence ID" value="KAK6267445.1"/>
    <property type="molecule type" value="Genomic_DNA"/>
</dbReference>
<sequence length="161" mass="18164">MAFHPHSLPPSLPLSLPPSPSPFSSLSLPPSLPLSLPVSESQGDVEEVWPHVLWVVGSCVLLLITLLSAYLYRHREKFMSKLWRLSPISSSPSVPSPPVTAPPTQEGHALVNFDHPIYGEPVPQEEERKEEDEEEEEEEKEEEKEEVIRFNNTSYFLVQSN</sequence>
<feature type="region of interest" description="Disordered" evidence="1">
    <location>
        <begin position="88"/>
        <end position="107"/>
    </location>
</feature>
<evidence type="ECO:0000256" key="1">
    <source>
        <dbReference type="SAM" id="MobiDB-lite"/>
    </source>
</evidence>
<name>A0AAN8KJV9_9TELE</name>
<protein>
    <submittedName>
        <fullName evidence="3">Uncharacterized protein</fullName>
    </submittedName>
</protein>
<organism evidence="3 4">
    <name type="scientific">Coregonus suidteri</name>
    <dbReference type="NCBI Taxonomy" id="861788"/>
    <lineage>
        <taxon>Eukaryota</taxon>
        <taxon>Metazoa</taxon>
        <taxon>Chordata</taxon>
        <taxon>Craniata</taxon>
        <taxon>Vertebrata</taxon>
        <taxon>Euteleostomi</taxon>
        <taxon>Actinopterygii</taxon>
        <taxon>Neopterygii</taxon>
        <taxon>Teleostei</taxon>
        <taxon>Protacanthopterygii</taxon>
        <taxon>Salmoniformes</taxon>
        <taxon>Salmonidae</taxon>
        <taxon>Coregoninae</taxon>
        <taxon>Coregonus</taxon>
    </lineage>
</organism>
<keyword evidence="4" id="KW-1185">Reference proteome</keyword>
<evidence type="ECO:0000313" key="4">
    <source>
        <dbReference type="Proteomes" id="UP001356427"/>
    </source>
</evidence>
<accession>A0AAN8KJV9</accession>
<evidence type="ECO:0000313" key="3">
    <source>
        <dbReference type="EMBL" id="KAK6267445.1"/>
    </source>
</evidence>